<name>A0ACC2IYG8_9PEZI</name>
<dbReference type="Proteomes" id="UP001153334">
    <property type="component" value="Unassembled WGS sequence"/>
</dbReference>
<gene>
    <name evidence="1" type="ORF">ONZ43_g2996</name>
</gene>
<keyword evidence="2" id="KW-1185">Reference proteome</keyword>
<accession>A0ACC2IYG8</accession>
<organism evidence="1 2">
    <name type="scientific">Nemania bipapillata</name>
    <dbReference type="NCBI Taxonomy" id="110536"/>
    <lineage>
        <taxon>Eukaryota</taxon>
        <taxon>Fungi</taxon>
        <taxon>Dikarya</taxon>
        <taxon>Ascomycota</taxon>
        <taxon>Pezizomycotina</taxon>
        <taxon>Sordariomycetes</taxon>
        <taxon>Xylariomycetidae</taxon>
        <taxon>Xylariales</taxon>
        <taxon>Xylariaceae</taxon>
        <taxon>Nemania</taxon>
    </lineage>
</organism>
<protein>
    <submittedName>
        <fullName evidence="1">Uncharacterized protein</fullName>
    </submittedName>
</protein>
<proteinExistence type="predicted"/>
<evidence type="ECO:0000313" key="1">
    <source>
        <dbReference type="EMBL" id="KAJ8120247.1"/>
    </source>
</evidence>
<reference evidence="1" key="1">
    <citation type="submission" date="2022-11" db="EMBL/GenBank/DDBJ databases">
        <title>Genome Sequence of Nemania bipapillata.</title>
        <authorList>
            <person name="Buettner E."/>
        </authorList>
    </citation>
    <scope>NUCLEOTIDE SEQUENCE</scope>
    <source>
        <strain evidence="1">CP14</strain>
    </source>
</reference>
<sequence>MLVEANIRAPQTSTSDERPTKRKRPGQRRDEDTPAVKPPPENLGRAKSVDLAERKDEDESADDMEFEDVTLPAATIQTVYRDSDEEEEEEEDDGDGEIFEDVDFSAHTLTADGLQEIPQDLELDLSARTKSTSTKITDRRKPINKAEKGRRIEIHKTHLLCLLAHAARRNKWCNDPEVQDTLRPLLTPKMVTQLNPASHLTQFGRANSLKEGLIQLAY</sequence>
<evidence type="ECO:0000313" key="2">
    <source>
        <dbReference type="Proteomes" id="UP001153334"/>
    </source>
</evidence>
<comment type="caution">
    <text evidence="1">The sequence shown here is derived from an EMBL/GenBank/DDBJ whole genome shotgun (WGS) entry which is preliminary data.</text>
</comment>
<dbReference type="EMBL" id="JAPESX010000663">
    <property type="protein sequence ID" value="KAJ8120247.1"/>
    <property type="molecule type" value="Genomic_DNA"/>
</dbReference>